<dbReference type="EMBL" id="GBRH01280570">
    <property type="protein sequence ID" value="JAD17325.1"/>
    <property type="molecule type" value="Transcribed_RNA"/>
</dbReference>
<protein>
    <submittedName>
        <fullName evidence="1">Uncharacterized protein</fullName>
    </submittedName>
</protein>
<evidence type="ECO:0000313" key="1">
    <source>
        <dbReference type="EMBL" id="JAD17325.1"/>
    </source>
</evidence>
<organism evidence="1">
    <name type="scientific">Arundo donax</name>
    <name type="common">Giant reed</name>
    <name type="synonym">Donax arundinaceus</name>
    <dbReference type="NCBI Taxonomy" id="35708"/>
    <lineage>
        <taxon>Eukaryota</taxon>
        <taxon>Viridiplantae</taxon>
        <taxon>Streptophyta</taxon>
        <taxon>Embryophyta</taxon>
        <taxon>Tracheophyta</taxon>
        <taxon>Spermatophyta</taxon>
        <taxon>Magnoliopsida</taxon>
        <taxon>Liliopsida</taxon>
        <taxon>Poales</taxon>
        <taxon>Poaceae</taxon>
        <taxon>PACMAD clade</taxon>
        <taxon>Arundinoideae</taxon>
        <taxon>Arundineae</taxon>
        <taxon>Arundo</taxon>
    </lineage>
</organism>
<reference evidence="1" key="1">
    <citation type="submission" date="2014-09" db="EMBL/GenBank/DDBJ databases">
        <authorList>
            <person name="Magalhaes I.L.F."/>
            <person name="Oliveira U."/>
            <person name="Santos F.R."/>
            <person name="Vidigal T.H.D.A."/>
            <person name="Brescovit A.D."/>
            <person name="Santos A.J."/>
        </authorList>
    </citation>
    <scope>NUCLEOTIDE SEQUENCE</scope>
    <source>
        <tissue evidence="1">Shoot tissue taken approximately 20 cm above the soil surface</tissue>
    </source>
</reference>
<reference evidence="1" key="2">
    <citation type="journal article" date="2015" name="Data Brief">
        <title>Shoot transcriptome of the giant reed, Arundo donax.</title>
        <authorList>
            <person name="Barrero R.A."/>
            <person name="Guerrero F.D."/>
            <person name="Moolhuijzen P."/>
            <person name="Goolsby J.A."/>
            <person name="Tidwell J."/>
            <person name="Bellgard S.E."/>
            <person name="Bellgard M.I."/>
        </authorList>
    </citation>
    <scope>NUCLEOTIDE SEQUENCE</scope>
    <source>
        <tissue evidence="1">Shoot tissue taken approximately 20 cm above the soil surface</tissue>
    </source>
</reference>
<proteinExistence type="predicted"/>
<name>A0A0A8XXC6_ARUDO</name>
<dbReference type="AlphaFoldDB" id="A0A0A8XXC6"/>
<sequence>MCLLAGESPTILVARNGMELYATATQGSRH</sequence>
<accession>A0A0A8XXC6</accession>